<comment type="caution">
    <text evidence="1">The sequence shown here is derived from an EMBL/GenBank/DDBJ whole genome shotgun (WGS) entry which is preliminary data.</text>
</comment>
<evidence type="ECO:0000313" key="2">
    <source>
        <dbReference type="Proteomes" id="UP000037755"/>
    </source>
</evidence>
<dbReference type="OrthoDB" id="917674at2"/>
<keyword evidence="2" id="KW-1185">Reference proteome</keyword>
<dbReference type="Proteomes" id="UP000037755">
    <property type="component" value="Unassembled WGS sequence"/>
</dbReference>
<dbReference type="AlphaFoldDB" id="A0A0M9VH74"/>
<name>A0A0M9VH74_9FLAO</name>
<dbReference type="RefSeq" id="WP_054406330.1">
    <property type="nucleotide sequence ID" value="NZ_FOYA01000006.1"/>
</dbReference>
<gene>
    <name evidence="1" type="ORF">AM493_03830</name>
</gene>
<protein>
    <submittedName>
        <fullName evidence="1">Uncharacterized protein</fullName>
    </submittedName>
</protein>
<organism evidence="1 2">
    <name type="scientific">Flavobacterium akiainvivens</name>
    <dbReference type="NCBI Taxonomy" id="1202724"/>
    <lineage>
        <taxon>Bacteria</taxon>
        <taxon>Pseudomonadati</taxon>
        <taxon>Bacteroidota</taxon>
        <taxon>Flavobacteriia</taxon>
        <taxon>Flavobacteriales</taxon>
        <taxon>Flavobacteriaceae</taxon>
        <taxon>Flavobacterium</taxon>
    </lineage>
</organism>
<accession>A0A0M9VH74</accession>
<proteinExistence type="predicted"/>
<dbReference type="STRING" id="1202724.AM493_03830"/>
<sequence>MNYATQHHIGNYHNTRTATTKAIAPPTKRVRQLDAKAKGCQRSAERQTQISTDSNVANGFLKCTFLPKLKETKTVQACRKSDKTERDFYQSLSKMAEHYKIEPIQSKQFSYPYNIALAISDMEEKLKQKVLDWEEIRLVQDSKKTHFVSEERYNTGTTLFYIPVASLYRMLHNRKRKRNAHLLLSVCAYLYHIADIPYYRQQDSYLYWMYEMMNDWVEQDDCTDETAVYLEEIKQAEYIGDYMEQRIFNRINLTVFEQRINRFKIKDDFDKECLTITKEAFALYQTYPKANVFRNAKPNGEASEEDMENIIGMEKYISFYADHKGWLSESLIEAVNTEMQEYGQMEEPIIQKQFDGRDITANNLYFENRLFELLHRLSEILHTF</sequence>
<reference evidence="1 2" key="1">
    <citation type="submission" date="2015-08" db="EMBL/GenBank/DDBJ databases">
        <title>Whole genome sequence of Flavobacterium akiainvivens IK-1T, from decaying Wikstroemia oahuensis, an endemic Hawaiian shrub.</title>
        <authorList>
            <person name="Wan X."/>
            <person name="Hou S."/>
            <person name="Saito J."/>
            <person name="Donachie S."/>
        </authorList>
    </citation>
    <scope>NUCLEOTIDE SEQUENCE [LARGE SCALE GENOMIC DNA]</scope>
    <source>
        <strain evidence="1 2">IK-1</strain>
    </source>
</reference>
<evidence type="ECO:0000313" key="1">
    <source>
        <dbReference type="EMBL" id="KOS05260.1"/>
    </source>
</evidence>
<dbReference type="PATRIC" id="fig|1202724.3.peg.791"/>
<dbReference type="EMBL" id="LIYD01000005">
    <property type="protein sequence ID" value="KOS05260.1"/>
    <property type="molecule type" value="Genomic_DNA"/>
</dbReference>